<dbReference type="KEGG" id="cha:CHAB381_0451"/>
<accession>A7I0K6</accession>
<dbReference type="Gene3D" id="3.40.960.10">
    <property type="entry name" value="VSR Endonuclease"/>
    <property type="match status" value="1"/>
</dbReference>
<reference evidence="2" key="1">
    <citation type="submission" date="2007-07" db="EMBL/GenBank/DDBJ databases">
        <title>Complete genome sequence of Campylobacter hominis ATCC BAA-381, a commensal isolated from the human gastrointestinal tract.</title>
        <authorList>
            <person name="Fouts D.E."/>
            <person name="Mongodin E.F."/>
            <person name="Puiu D."/>
            <person name="Sebastian Y."/>
            <person name="Miller W.G."/>
            <person name="Mandrell R.E."/>
            <person name="Nelson K.E."/>
        </authorList>
    </citation>
    <scope>NUCLEOTIDE SEQUENCE [LARGE SCALE GENOMIC DNA]</scope>
    <source>
        <strain evidence="2">ATCC BAA-381 / LMG 19568 / NCTC 13146 / CH001A</strain>
    </source>
</reference>
<dbReference type="EMBL" id="CP000776">
    <property type="protein sequence ID" value="ABS52005.1"/>
    <property type="molecule type" value="Genomic_DNA"/>
</dbReference>
<dbReference type="eggNOG" id="ENOG502Z8I1">
    <property type="taxonomic scope" value="Bacteria"/>
</dbReference>
<gene>
    <name evidence="1" type="ordered locus">CHAB381_0451</name>
</gene>
<evidence type="ECO:0000313" key="2">
    <source>
        <dbReference type="Proteomes" id="UP000002407"/>
    </source>
</evidence>
<protein>
    <recommendedName>
        <fullName evidence="3">Glycerol kinase</fullName>
    </recommendedName>
</protein>
<sequence length="237" mass="27943">MTLTNFILFAIILLLLKIIIENKQIFKRKGQTMKSLTAKQIGEKFGKTPKEINEIFDDLDFLKKSDCGYTVTKKGQINGGIQKKYMGNDYVAWNEEILNNELFIKSLKPQSEQVENKDENDFRTKFKAEYRTKDGHYVRSRAEVIIADWLYSEFVTYAYEKSVPIKEEMYCDFYIPQGKVYIEFWGLEDEKYLNIKQYKQQLYKQNGLNLIEIGNNEINNIDDFLPKELLKFGIKIA</sequence>
<dbReference type="HOGENOM" id="CLU_076055_1_0_7"/>
<name>A7I0K6_CAMHC</name>
<proteinExistence type="predicted"/>
<dbReference type="Proteomes" id="UP000002407">
    <property type="component" value="Chromosome"/>
</dbReference>
<keyword evidence="2" id="KW-1185">Reference proteome</keyword>
<organism evidence="1 2">
    <name type="scientific">Campylobacter hominis (strain ATCC BAA-381 / DSM 21671 / CCUG 45161 / LMG 19568 / NCTC 13146 / CH001A)</name>
    <dbReference type="NCBI Taxonomy" id="360107"/>
    <lineage>
        <taxon>Bacteria</taxon>
        <taxon>Pseudomonadati</taxon>
        <taxon>Campylobacterota</taxon>
        <taxon>Epsilonproteobacteria</taxon>
        <taxon>Campylobacterales</taxon>
        <taxon>Campylobacteraceae</taxon>
        <taxon>Campylobacter</taxon>
    </lineage>
</organism>
<evidence type="ECO:0008006" key="3">
    <source>
        <dbReference type="Google" id="ProtNLM"/>
    </source>
</evidence>
<dbReference type="AlphaFoldDB" id="A7I0K6"/>
<evidence type="ECO:0000313" key="1">
    <source>
        <dbReference type="EMBL" id="ABS52005.1"/>
    </source>
</evidence>